<evidence type="ECO:0000313" key="2">
    <source>
        <dbReference type="EMBL" id="TNN79661.1"/>
    </source>
</evidence>
<comment type="caution">
    <text evidence="2">The sequence shown here is derived from an EMBL/GenBank/DDBJ whole genome shotgun (WGS) entry which is preliminary data.</text>
</comment>
<keyword evidence="1" id="KW-0732">Signal</keyword>
<feature type="chain" id="PRO_5021467688" evidence="1">
    <location>
        <begin position="17"/>
        <end position="184"/>
    </location>
</feature>
<dbReference type="EMBL" id="SRLO01000062">
    <property type="protein sequence ID" value="TNN79661.1"/>
    <property type="molecule type" value="Genomic_DNA"/>
</dbReference>
<feature type="signal peptide" evidence="1">
    <location>
        <begin position="1"/>
        <end position="16"/>
    </location>
</feature>
<organism evidence="2 3">
    <name type="scientific">Liparis tanakae</name>
    <name type="common">Tanaka's snailfish</name>
    <dbReference type="NCBI Taxonomy" id="230148"/>
    <lineage>
        <taxon>Eukaryota</taxon>
        <taxon>Metazoa</taxon>
        <taxon>Chordata</taxon>
        <taxon>Craniata</taxon>
        <taxon>Vertebrata</taxon>
        <taxon>Euteleostomi</taxon>
        <taxon>Actinopterygii</taxon>
        <taxon>Neopterygii</taxon>
        <taxon>Teleostei</taxon>
        <taxon>Neoteleostei</taxon>
        <taxon>Acanthomorphata</taxon>
        <taxon>Eupercaria</taxon>
        <taxon>Perciformes</taxon>
        <taxon>Cottioidei</taxon>
        <taxon>Cottales</taxon>
        <taxon>Liparidae</taxon>
        <taxon>Liparis</taxon>
    </lineage>
</organism>
<accession>A0A4Z2IPA4</accession>
<gene>
    <name evidence="2" type="ORF">EYF80_010035</name>
</gene>
<dbReference type="Proteomes" id="UP000314294">
    <property type="component" value="Unassembled WGS sequence"/>
</dbReference>
<name>A0A4Z2IPA4_9TELE</name>
<reference evidence="2 3" key="1">
    <citation type="submission" date="2019-03" db="EMBL/GenBank/DDBJ databases">
        <title>First draft genome of Liparis tanakae, snailfish: a comprehensive survey of snailfish specific genes.</title>
        <authorList>
            <person name="Kim W."/>
            <person name="Song I."/>
            <person name="Jeong J.-H."/>
            <person name="Kim D."/>
            <person name="Kim S."/>
            <person name="Ryu S."/>
            <person name="Song J.Y."/>
            <person name="Lee S.K."/>
        </authorList>
    </citation>
    <scope>NUCLEOTIDE SEQUENCE [LARGE SCALE GENOMIC DNA]</scope>
    <source>
        <tissue evidence="2">Muscle</tissue>
    </source>
</reference>
<evidence type="ECO:0000313" key="3">
    <source>
        <dbReference type="Proteomes" id="UP000314294"/>
    </source>
</evidence>
<evidence type="ECO:0000256" key="1">
    <source>
        <dbReference type="SAM" id="SignalP"/>
    </source>
</evidence>
<sequence length="184" mass="19120">MMLIVLLTLRPVGLESLEGNGEILVEASGGPPVFSPRRRLMRHPTKFSHRFCNDVQMSRAAGRQQPGARLQRRLAGAARHRAARHHAARCLLLTPPGGLGARVRLSLPVGPGARAGRAHQAAAVQKAGLQVAAAVASVHATAAALLRVEGARRRPAVRGGGGGGGGVGGWRVVLGHVAWVEALA</sequence>
<keyword evidence="3" id="KW-1185">Reference proteome</keyword>
<proteinExistence type="predicted"/>
<protein>
    <submittedName>
        <fullName evidence="2">Uncharacterized protein</fullName>
    </submittedName>
</protein>
<dbReference type="AlphaFoldDB" id="A0A4Z2IPA4"/>